<dbReference type="Proteomes" id="UP000243401">
    <property type="component" value="Unassembled WGS sequence"/>
</dbReference>
<evidence type="ECO:0000313" key="2">
    <source>
        <dbReference type="Proteomes" id="UP000243401"/>
    </source>
</evidence>
<sequence length="36" mass="4214">MITGETMIECSENEKQHEIRIFINSIDISALYFLSH</sequence>
<dbReference type="AlphaFoldDB" id="A0AAJ3NVZ4"/>
<gene>
    <name evidence="1" type="ORF">EATG_03745</name>
</gene>
<comment type="caution">
    <text evidence="1">The sequence shown here is derived from an EMBL/GenBank/DDBJ whole genome shotgun (WGS) entry which is preliminary data.</text>
</comment>
<dbReference type="EMBL" id="ADJX01000009">
    <property type="protein sequence ID" value="OSL45982.1"/>
    <property type="molecule type" value="Genomic_DNA"/>
</dbReference>
<proteinExistence type="predicted"/>
<evidence type="ECO:0000313" key="1">
    <source>
        <dbReference type="EMBL" id="OSL45982.1"/>
    </source>
</evidence>
<reference evidence="1 2" key="1">
    <citation type="submission" date="2010-04" db="EMBL/GenBank/DDBJ databases">
        <title>The Genome Sequence of Escherichia coli H605.</title>
        <authorList>
            <consortium name="The Broad Institute Genome Sequencing Platform"/>
            <consortium name="The Broad Institute Genome Sequencing Center for Infectious Disease"/>
            <person name="Feldgarden M."/>
            <person name="Gordon D.M."/>
            <person name="Johnson J.R."/>
            <person name="Johnston B.D."/>
            <person name="Young S."/>
            <person name="Zeng Q."/>
            <person name="Koehrsen M."/>
            <person name="Alvarado L."/>
            <person name="Berlin A.M."/>
            <person name="Borenstein D."/>
            <person name="Chapman S.B."/>
            <person name="Chen Z."/>
            <person name="Engels R."/>
            <person name="Freedman E."/>
            <person name="Gellesch M."/>
            <person name="Goldberg J."/>
            <person name="Griggs A."/>
            <person name="Gujja S."/>
            <person name="Heilman E.R."/>
            <person name="Heiman D.I."/>
            <person name="Hepburn T.A."/>
            <person name="Howarth C."/>
            <person name="Jen D."/>
            <person name="Larson L."/>
            <person name="Mehta T."/>
            <person name="Park D."/>
            <person name="Pearson M."/>
            <person name="Richards J."/>
            <person name="Roberts A."/>
            <person name="Saif S."/>
            <person name="Shea T.D."/>
            <person name="Shenoy N."/>
            <person name="Sisk P."/>
            <person name="Stolte C."/>
            <person name="Sykes S.N."/>
            <person name="Walk T."/>
            <person name="White J."/>
            <person name="Yandava C."/>
            <person name="Haas B."/>
            <person name="Henn M.R."/>
            <person name="Nusbaum C."/>
            <person name="Birren B."/>
        </authorList>
    </citation>
    <scope>NUCLEOTIDE SEQUENCE [LARGE SCALE GENOMIC DNA]</scope>
    <source>
        <strain evidence="1 2">H605</strain>
    </source>
</reference>
<protein>
    <submittedName>
        <fullName evidence="1">Uncharacterized protein</fullName>
    </submittedName>
</protein>
<name>A0AAJ3NVZ4_ECOLX</name>
<organism evidence="1 2">
    <name type="scientific">Escherichia coli H605</name>
    <dbReference type="NCBI Taxonomy" id="656410"/>
    <lineage>
        <taxon>Bacteria</taxon>
        <taxon>Pseudomonadati</taxon>
        <taxon>Pseudomonadota</taxon>
        <taxon>Gammaproteobacteria</taxon>
        <taxon>Enterobacterales</taxon>
        <taxon>Enterobacteriaceae</taxon>
        <taxon>Escherichia</taxon>
    </lineage>
</organism>
<accession>A0AAJ3NVZ4</accession>